<comment type="similarity">
    <text evidence="1 5">Belongs to the peptidase S10 family.</text>
</comment>
<dbReference type="Gene3D" id="3.40.50.1820">
    <property type="entry name" value="alpha/beta hydrolase"/>
    <property type="match status" value="1"/>
</dbReference>
<dbReference type="FunFam" id="3.40.50.1820:FF:000335">
    <property type="entry name" value="Carboxypeptidase"/>
    <property type="match status" value="1"/>
</dbReference>
<dbReference type="GO" id="GO:0031647">
    <property type="term" value="P:regulation of protein stability"/>
    <property type="evidence" value="ECO:0007669"/>
    <property type="project" value="UniProtKB-ARBA"/>
</dbReference>
<dbReference type="PROSITE" id="PS00131">
    <property type="entry name" value="CARBOXYPEPT_SER_SER"/>
    <property type="match status" value="1"/>
</dbReference>
<dbReference type="Proteomes" id="UP001186944">
    <property type="component" value="Unassembled WGS sequence"/>
</dbReference>
<keyword evidence="5" id="KW-0732">Signal</keyword>
<feature type="signal peptide" evidence="5">
    <location>
        <begin position="1"/>
        <end position="17"/>
    </location>
</feature>
<name>A0AA89BX50_PINIB</name>
<reference evidence="6" key="1">
    <citation type="submission" date="2019-08" db="EMBL/GenBank/DDBJ databases">
        <title>The improved chromosome-level genome for the pearl oyster Pinctada fucata martensii using PacBio sequencing and Hi-C.</title>
        <authorList>
            <person name="Zheng Z."/>
        </authorList>
    </citation>
    <scope>NUCLEOTIDE SEQUENCE</scope>
    <source>
        <strain evidence="6">ZZ-2019</strain>
        <tissue evidence="6">Adductor muscle</tissue>
    </source>
</reference>
<dbReference type="Pfam" id="PF00450">
    <property type="entry name" value="Peptidase_S10"/>
    <property type="match status" value="1"/>
</dbReference>
<dbReference type="EMBL" id="VSWD01000012">
    <property type="protein sequence ID" value="KAK3085845.1"/>
    <property type="molecule type" value="Genomic_DNA"/>
</dbReference>
<keyword evidence="7" id="KW-1185">Reference proteome</keyword>
<evidence type="ECO:0000256" key="1">
    <source>
        <dbReference type="ARBA" id="ARBA00009431"/>
    </source>
</evidence>
<dbReference type="GO" id="GO:0006508">
    <property type="term" value="P:proteolysis"/>
    <property type="evidence" value="ECO:0007669"/>
    <property type="project" value="UniProtKB-KW"/>
</dbReference>
<organism evidence="6 7">
    <name type="scientific">Pinctada imbricata</name>
    <name type="common">Atlantic pearl-oyster</name>
    <name type="synonym">Pinctada martensii</name>
    <dbReference type="NCBI Taxonomy" id="66713"/>
    <lineage>
        <taxon>Eukaryota</taxon>
        <taxon>Metazoa</taxon>
        <taxon>Spiralia</taxon>
        <taxon>Lophotrochozoa</taxon>
        <taxon>Mollusca</taxon>
        <taxon>Bivalvia</taxon>
        <taxon>Autobranchia</taxon>
        <taxon>Pteriomorphia</taxon>
        <taxon>Pterioida</taxon>
        <taxon>Pterioidea</taxon>
        <taxon>Pteriidae</taxon>
        <taxon>Pinctada</taxon>
    </lineage>
</organism>
<gene>
    <name evidence="6" type="ORF">FSP39_009530</name>
</gene>
<dbReference type="InterPro" id="IPR018202">
    <property type="entry name" value="Ser_caboxypep_ser_AS"/>
</dbReference>
<keyword evidence="4 5" id="KW-0378">Hydrolase</keyword>
<dbReference type="InterPro" id="IPR033124">
    <property type="entry name" value="Ser_caboxypep_his_AS"/>
</dbReference>
<dbReference type="PROSITE" id="PS00560">
    <property type="entry name" value="CARBOXYPEPT_SER_HIS"/>
    <property type="match status" value="1"/>
</dbReference>
<accession>A0AA89BX50</accession>
<evidence type="ECO:0000256" key="3">
    <source>
        <dbReference type="ARBA" id="ARBA00022670"/>
    </source>
</evidence>
<sequence length="477" mass="54200">MWAVLLICVLCTTLVSAAPSEDEITSLPGLKTKLKWKQYSGYLKASGTKKLHYWFLQSQSSTPEKDPVVLWMNGGPGCSSDLGLLSEHGPFRISNDSQTVLLNNFSWNKIANMIYLEAPAGVGFSYSDDKKYATNDDIVANDNHLAMKDFFTKFPELQKNEFYITGESYGGIYVPTLSALIVDDPSFNFKGFMVGNGLSDSGMNLDSLIYFAYYHGLIGDSDWKELSKCCNGNMTRCEFHTKAGEEEDCRAAVIKVQMIVYQSGLNEYNLYGKCESSNQGVWFDKTTGKLTYSLFPWHYSLKNSNLSQNMEVIRMWTDRDNLRLTPPCLNYDNVLKYMRTKEVRKALHIADVVQEWDICSSAVGADYRTLYNTMKPQYLKVLAKKKRAMVYNGDVDMACNFLGDEWFTDSLGLKVKEARKPWHMTLKDKSKQVAGFIKQFENLSFITIKGAGHMVPTDKPPQALHMFTNFIWDTPFM</sequence>
<evidence type="ECO:0000313" key="7">
    <source>
        <dbReference type="Proteomes" id="UP001186944"/>
    </source>
</evidence>
<proteinExistence type="inferred from homology"/>
<dbReference type="SUPFAM" id="SSF53474">
    <property type="entry name" value="alpha/beta-Hydrolases"/>
    <property type="match status" value="1"/>
</dbReference>
<keyword evidence="2 5" id="KW-0121">Carboxypeptidase</keyword>
<keyword evidence="3 5" id="KW-0645">Protease</keyword>
<protein>
    <recommendedName>
        <fullName evidence="5">Carboxypeptidase</fullName>
        <ecNumber evidence="5">3.4.16.-</ecNumber>
    </recommendedName>
</protein>
<dbReference type="PANTHER" id="PTHR11802">
    <property type="entry name" value="SERINE PROTEASE FAMILY S10 SERINE CARBOXYPEPTIDASE"/>
    <property type="match status" value="1"/>
</dbReference>
<evidence type="ECO:0000313" key="6">
    <source>
        <dbReference type="EMBL" id="KAK3085845.1"/>
    </source>
</evidence>
<dbReference type="PANTHER" id="PTHR11802:SF502">
    <property type="entry name" value="LYSOSOMAL PROTECTIVE PROTEIN"/>
    <property type="match status" value="1"/>
</dbReference>
<feature type="chain" id="PRO_5041518104" description="Carboxypeptidase" evidence="5">
    <location>
        <begin position="18"/>
        <end position="477"/>
    </location>
</feature>
<dbReference type="GO" id="GO:1904715">
    <property type="term" value="P:negative regulation of chaperone-mediated autophagy"/>
    <property type="evidence" value="ECO:0007669"/>
    <property type="project" value="UniProtKB-ARBA"/>
</dbReference>
<evidence type="ECO:0000256" key="4">
    <source>
        <dbReference type="ARBA" id="ARBA00022801"/>
    </source>
</evidence>
<dbReference type="InterPro" id="IPR001563">
    <property type="entry name" value="Peptidase_S10"/>
</dbReference>
<dbReference type="GO" id="GO:0004185">
    <property type="term" value="F:serine-type carboxypeptidase activity"/>
    <property type="evidence" value="ECO:0007669"/>
    <property type="project" value="UniProtKB-UniRule"/>
</dbReference>
<dbReference type="AlphaFoldDB" id="A0AA89BX50"/>
<dbReference type="EC" id="3.4.16.-" evidence="5"/>
<evidence type="ECO:0000256" key="2">
    <source>
        <dbReference type="ARBA" id="ARBA00022645"/>
    </source>
</evidence>
<dbReference type="PRINTS" id="PR00724">
    <property type="entry name" value="CRBOXYPTASEC"/>
</dbReference>
<comment type="caution">
    <text evidence="6">The sequence shown here is derived from an EMBL/GenBank/DDBJ whole genome shotgun (WGS) entry which is preliminary data.</text>
</comment>
<evidence type="ECO:0000256" key="5">
    <source>
        <dbReference type="RuleBase" id="RU361156"/>
    </source>
</evidence>
<dbReference type="InterPro" id="IPR029058">
    <property type="entry name" value="AB_hydrolase_fold"/>
</dbReference>